<keyword evidence="2" id="KW-1185">Reference proteome</keyword>
<dbReference type="Proteomes" id="UP000789860">
    <property type="component" value="Unassembled WGS sequence"/>
</dbReference>
<reference evidence="1" key="1">
    <citation type="submission" date="2021-06" db="EMBL/GenBank/DDBJ databases">
        <authorList>
            <person name="Kallberg Y."/>
            <person name="Tangrot J."/>
            <person name="Rosling A."/>
        </authorList>
    </citation>
    <scope>NUCLEOTIDE SEQUENCE</scope>
    <source>
        <strain evidence="1">AU212A</strain>
    </source>
</reference>
<sequence>ETFESLKTNKRKNVDTKLKTCIDCHIQMSANKKLKKNEQQKESILTNQENTLAPENLVDFIFNALPANHDSDEYLFERRFTMLFKPLLDIFNINSETEDQANKEVVQQIINLISKADGFSWIYHKFQVLKNSCSFVYYCNCREELKSKKARVTNISSQRDTMPRIIRYDCGGTIQINIERTHNLVVVNIYYYLHPPPEAIEVSQQIRNYIFNNNLLTVPQLYNNIKNEKINGFLNVTRKQIYYWFKKIATEEYRLADDQLESARRYLENNLNFKLLYQDQHSIAFLTPLLFVMPNKVTKTIVVDSTYGTNRLKFELFAVLGIID</sequence>
<gene>
    <name evidence="1" type="ORF">SCALOS_LOCUS8608</name>
</gene>
<evidence type="ECO:0000313" key="1">
    <source>
        <dbReference type="EMBL" id="CAG8649114.1"/>
    </source>
</evidence>
<dbReference type="EMBL" id="CAJVPM010023278">
    <property type="protein sequence ID" value="CAG8649114.1"/>
    <property type="molecule type" value="Genomic_DNA"/>
</dbReference>
<name>A0ACA9NIM2_9GLOM</name>
<organism evidence="1 2">
    <name type="scientific">Scutellospora calospora</name>
    <dbReference type="NCBI Taxonomy" id="85575"/>
    <lineage>
        <taxon>Eukaryota</taxon>
        <taxon>Fungi</taxon>
        <taxon>Fungi incertae sedis</taxon>
        <taxon>Mucoromycota</taxon>
        <taxon>Glomeromycotina</taxon>
        <taxon>Glomeromycetes</taxon>
        <taxon>Diversisporales</taxon>
        <taxon>Gigasporaceae</taxon>
        <taxon>Scutellospora</taxon>
    </lineage>
</organism>
<protein>
    <submittedName>
        <fullName evidence="1">770_t:CDS:1</fullName>
    </submittedName>
</protein>
<accession>A0ACA9NIM2</accession>
<proteinExistence type="predicted"/>
<evidence type="ECO:0000313" key="2">
    <source>
        <dbReference type="Proteomes" id="UP000789860"/>
    </source>
</evidence>
<feature type="non-terminal residue" evidence="1">
    <location>
        <position position="1"/>
    </location>
</feature>
<feature type="non-terminal residue" evidence="1">
    <location>
        <position position="324"/>
    </location>
</feature>
<comment type="caution">
    <text evidence="1">The sequence shown here is derived from an EMBL/GenBank/DDBJ whole genome shotgun (WGS) entry which is preliminary data.</text>
</comment>